<evidence type="ECO:0000313" key="2">
    <source>
        <dbReference type="EMBL" id="KAF5844804.1"/>
    </source>
</evidence>
<evidence type="ECO:0000313" key="3">
    <source>
        <dbReference type="Proteomes" id="UP000624244"/>
    </source>
</evidence>
<comment type="caution">
    <text evidence="2">The sequence shown here is derived from an EMBL/GenBank/DDBJ whole genome shotgun (WGS) entry which is preliminary data.</text>
</comment>
<organism evidence="2 3">
    <name type="scientific">Cochliobolus sativus</name>
    <name type="common">Common root rot and spot blotch fungus</name>
    <name type="synonym">Bipolaris sorokiniana</name>
    <dbReference type="NCBI Taxonomy" id="45130"/>
    <lineage>
        <taxon>Eukaryota</taxon>
        <taxon>Fungi</taxon>
        <taxon>Dikarya</taxon>
        <taxon>Ascomycota</taxon>
        <taxon>Pezizomycotina</taxon>
        <taxon>Dothideomycetes</taxon>
        <taxon>Pleosporomycetidae</taxon>
        <taxon>Pleosporales</taxon>
        <taxon>Pleosporineae</taxon>
        <taxon>Pleosporaceae</taxon>
        <taxon>Bipolaris</taxon>
    </lineage>
</organism>
<feature type="signal peptide" evidence="1">
    <location>
        <begin position="1"/>
        <end position="16"/>
    </location>
</feature>
<dbReference type="EMBL" id="WNKQ01000021">
    <property type="protein sequence ID" value="KAF5844804.1"/>
    <property type="molecule type" value="Genomic_DNA"/>
</dbReference>
<dbReference type="AlphaFoldDB" id="A0A8H5ZAQ8"/>
<gene>
    <name evidence="2" type="ORF">GGP41_008722</name>
</gene>
<protein>
    <submittedName>
        <fullName evidence="2">Uncharacterized protein</fullName>
    </submittedName>
</protein>
<evidence type="ECO:0000256" key="1">
    <source>
        <dbReference type="SAM" id="SignalP"/>
    </source>
</evidence>
<feature type="chain" id="PRO_5034060126" evidence="1">
    <location>
        <begin position="17"/>
        <end position="464"/>
    </location>
</feature>
<reference evidence="2" key="1">
    <citation type="submission" date="2019-11" db="EMBL/GenBank/DDBJ databases">
        <title>Bipolaris sorokiniana Genome sequencing.</title>
        <authorList>
            <person name="Wang H."/>
        </authorList>
    </citation>
    <scope>NUCLEOTIDE SEQUENCE</scope>
</reference>
<sequence>MKLAQLVTLFGGAALAFQSLVAPHGQRALNDTHSTVVMVTSTHLVYEICTDVARCPPYTTEVQTSAIHVTDTTTVCLLSSTPSGYGPPISATTTLPTTSSIYPTEPGILVSMIPGSYISVYPSVSVSPQTSVLTTEATSSSVYVLPSVTPSQPSVSVSHVPDPKLSASSSYTATSIPVASISSPTSSVSITDIVGTSYSVSSLGSSSASDSSAYVSLPAVSVVPLYANFSSVATYSSSVASHSYPSPNTPSSLGSTSTSDFVPVPTHVFDTTSTLGYVLSYTATPSSSNTNTLSASSIVSYLGTSFVDSSSGVYVISSGGIIAPISPTVPSPTWPSSSGYMIPSGSLSPWSPTYPSSTVLESTNVITSYHVYLSTSYITASTSSGGLGNYTKTSAQTAPTYVPSGVSFGPSGSGYPYPYASANGSVVGPSPSYMEVPFNTGHRIGAGRWCGTVIVLVLCLASRA</sequence>
<dbReference type="Proteomes" id="UP000624244">
    <property type="component" value="Unassembled WGS sequence"/>
</dbReference>
<accession>A0A8H5ZAQ8</accession>
<name>A0A8H5ZAQ8_COCSA</name>
<keyword evidence="1" id="KW-0732">Signal</keyword>
<proteinExistence type="predicted"/>